<reference evidence="2 3" key="2">
    <citation type="journal article" date="2020" name="Cell Rep.">
        <title>Acquisition and Adaptation of Ultra-small Parasitic Reduced Genome Bacteria to Mammalian Hosts.</title>
        <authorList>
            <person name="McLean J.S."/>
            <person name="Bor B."/>
            <person name="Kerns K.A."/>
            <person name="Liu Q."/>
            <person name="To T.T."/>
            <person name="Solden L."/>
            <person name="Hendrickson E.L."/>
            <person name="Wrighton K."/>
            <person name="Shi W."/>
            <person name="He X."/>
        </authorList>
    </citation>
    <scope>NUCLEOTIDE SEQUENCE [LARGE SCALE GENOMIC DNA]</scope>
    <source>
        <strain evidence="2 3">TM7_KMM_G3_1_HOT_351</strain>
    </source>
</reference>
<keyword evidence="1" id="KW-1133">Transmembrane helix</keyword>
<feature type="transmembrane region" description="Helical" evidence="1">
    <location>
        <begin position="33"/>
        <end position="56"/>
    </location>
</feature>
<reference evidence="2 3" key="1">
    <citation type="journal article" date="2018" name="bioRxiv">
        <title>Evidence of independent acquisition and adaption of ultra-small bacteria to human hosts across the highly diverse yet reduced genomes of the phylum Saccharibacteria.</title>
        <authorList>
            <person name="McLean J.S."/>
            <person name="Bor B."/>
            <person name="To T.T."/>
            <person name="Liu Q."/>
            <person name="Kearns K.A."/>
            <person name="Solden L.M."/>
            <person name="Wrighton K.C."/>
            <person name="He X."/>
            <person name="Shi W."/>
        </authorList>
    </citation>
    <scope>NUCLEOTIDE SEQUENCE [LARGE SCALE GENOMIC DNA]</scope>
    <source>
        <strain evidence="2 3">TM7_KMM_G3_1_HOT_351</strain>
    </source>
</reference>
<name>A0ABY0FLZ2_9BACT</name>
<evidence type="ECO:0000313" key="3">
    <source>
        <dbReference type="Proteomes" id="UP001191004"/>
    </source>
</evidence>
<dbReference type="EMBL" id="PRLL01000003">
    <property type="protein sequence ID" value="RYC73819.1"/>
    <property type="molecule type" value="Genomic_DNA"/>
</dbReference>
<accession>A0ABY0FLZ2</accession>
<protein>
    <submittedName>
        <fullName evidence="2">Uncharacterized protein</fullName>
    </submittedName>
</protein>
<dbReference type="Proteomes" id="UP001191004">
    <property type="component" value="Unassembled WGS sequence"/>
</dbReference>
<keyword evidence="1" id="KW-0472">Membrane</keyword>
<keyword evidence="3" id="KW-1185">Reference proteome</keyword>
<keyword evidence="1" id="KW-0812">Transmembrane</keyword>
<proteinExistence type="predicted"/>
<dbReference type="RefSeq" id="WP_129604193.1">
    <property type="nucleotide sequence ID" value="NZ_PRLL01000003.1"/>
</dbReference>
<gene>
    <name evidence="2" type="ORF">G3KMM_00158</name>
</gene>
<organism evidence="2 3">
    <name type="scientific">Candidatus Nanosyncoccus nanoralicus</name>
    <dbReference type="NCBI Taxonomy" id="2171996"/>
    <lineage>
        <taxon>Bacteria</taxon>
        <taxon>Candidatus Saccharimonadota</taxon>
        <taxon>Candidatus Nanosyncoccalia</taxon>
        <taxon>Candidatus Nanosyncoccales</taxon>
        <taxon>Candidatus Nanosyncoccaceae</taxon>
        <taxon>Candidatus Nanosyncoccus</taxon>
    </lineage>
</organism>
<evidence type="ECO:0000256" key="1">
    <source>
        <dbReference type="SAM" id="Phobius"/>
    </source>
</evidence>
<sequence>MNDYESAFIQDVRNQVTQETQAAASKKPKNKKVLAIVIVISVLTVALVSVFIWSVFFKQSSLICSSDKGDITIYYNHSKITDYKSNGMELNIEEQNKLFTKLGSEEYIKQFKSWHKKTTGADCK</sequence>
<evidence type="ECO:0000313" key="2">
    <source>
        <dbReference type="EMBL" id="RYC73819.1"/>
    </source>
</evidence>
<comment type="caution">
    <text evidence="2">The sequence shown here is derived from an EMBL/GenBank/DDBJ whole genome shotgun (WGS) entry which is preliminary data.</text>
</comment>